<dbReference type="GO" id="GO:0030145">
    <property type="term" value="F:manganese ion binding"/>
    <property type="evidence" value="ECO:0007669"/>
    <property type="project" value="InterPro"/>
</dbReference>
<dbReference type="GO" id="GO:0010945">
    <property type="term" value="F:coenzyme A diphosphatase activity"/>
    <property type="evidence" value="ECO:0007669"/>
    <property type="project" value="InterPro"/>
</dbReference>
<dbReference type="PROSITE" id="PS51462">
    <property type="entry name" value="NUDIX"/>
    <property type="match status" value="1"/>
</dbReference>
<dbReference type="InterPro" id="IPR000059">
    <property type="entry name" value="NUDIX_hydrolase_NudL_CS"/>
</dbReference>
<feature type="domain" description="Nudix hydrolase" evidence="9">
    <location>
        <begin position="53"/>
        <end position="191"/>
    </location>
</feature>
<dbReference type="PROSITE" id="PS01293">
    <property type="entry name" value="NUDIX_COA"/>
    <property type="match status" value="1"/>
</dbReference>
<feature type="compositionally biased region" description="Basic and acidic residues" evidence="8">
    <location>
        <begin position="233"/>
        <end position="242"/>
    </location>
</feature>
<dbReference type="InterPro" id="IPR000086">
    <property type="entry name" value="NUDIX_hydrolase_dom"/>
</dbReference>
<dbReference type="InterPro" id="IPR015797">
    <property type="entry name" value="NUDIX_hydrolase-like_dom_sf"/>
</dbReference>
<name>A0A1H0N8Y1_9ACTN</name>
<evidence type="ECO:0000256" key="6">
    <source>
        <dbReference type="ARBA" id="ARBA00022842"/>
    </source>
</evidence>
<evidence type="ECO:0000259" key="9">
    <source>
        <dbReference type="PROSITE" id="PS51462"/>
    </source>
</evidence>
<dbReference type="GO" id="GO:0009132">
    <property type="term" value="P:nucleoside diphosphate metabolic process"/>
    <property type="evidence" value="ECO:0007669"/>
    <property type="project" value="InterPro"/>
</dbReference>
<evidence type="ECO:0000256" key="7">
    <source>
        <dbReference type="ARBA" id="ARBA00023211"/>
    </source>
</evidence>
<evidence type="ECO:0000313" key="11">
    <source>
        <dbReference type="Proteomes" id="UP000198741"/>
    </source>
</evidence>
<sequence>MTDASRGDFLRVGRRLVADDLVPAWMARLVRRIDGATIEDLLPRPALSAPQVARRSAVLMLFADGPAGPDLLLTERAGTLRSHAGQPAFPGGKQDGDEDAVTTALREGAEETGLDPATVLPVALLPELFLGVTGFLVAPVLAYWPSPGPVAPVDPGETTAVARVPVSELADPARRGRVRHPSGYVGPAFEVAGLVVWGFTAGLVEALLDLGGWAVPWDQERYIDLPESGGKLTDPEAGHLGDNEPTDETSVTT</sequence>
<comment type="similarity">
    <text evidence="3">Belongs to the Nudix hydrolase family. PCD1 subfamily.</text>
</comment>
<comment type="cofactor">
    <cofactor evidence="1">
        <name>Mn(2+)</name>
        <dbReference type="ChEBI" id="CHEBI:29035"/>
    </cofactor>
</comment>
<keyword evidence="4" id="KW-0479">Metal-binding</keyword>
<evidence type="ECO:0000256" key="8">
    <source>
        <dbReference type="SAM" id="MobiDB-lite"/>
    </source>
</evidence>
<evidence type="ECO:0000256" key="3">
    <source>
        <dbReference type="ARBA" id="ARBA00006506"/>
    </source>
</evidence>
<dbReference type="CDD" id="cd03426">
    <property type="entry name" value="NUDIX_CoAse_Nudt7"/>
    <property type="match status" value="1"/>
</dbReference>
<keyword evidence="11" id="KW-1185">Reference proteome</keyword>
<proteinExistence type="inferred from homology"/>
<evidence type="ECO:0000313" key="10">
    <source>
        <dbReference type="EMBL" id="SDO89133.1"/>
    </source>
</evidence>
<dbReference type="GO" id="GO:0000287">
    <property type="term" value="F:magnesium ion binding"/>
    <property type="evidence" value="ECO:0007669"/>
    <property type="project" value="InterPro"/>
</dbReference>
<dbReference type="InterPro" id="IPR020084">
    <property type="entry name" value="NUDIX_hydrolase_CS"/>
</dbReference>
<evidence type="ECO:0000256" key="5">
    <source>
        <dbReference type="ARBA" id="ARBA00022801"/>
    </source>
</evidence>
<keyword evidence="7" id="KW-0464">Manganese</keyword>
<dbReference type="Proteomes" id="UP000198741">
    <property type="component" value="Chromosome I"/>
</dbReference>
<keyword evidence="6" id="KW-0460">Magnesium</keyword>
<dbReference type="PANTHER" id="PTHR12992:SF11">
    <property type="entry name" value="MITOCHONDRIAL COENZYME A DIPHOSPHATASE NUDT8"/>
    <property type="match status" value="1"/>
</dbReference>
<evidence type="ECO:0000256" key="2">
    <source>
        <dbReference type="ARBA" id="ARBA00001946"/>
    </source>
</evidence>
<dbReference type="Pfam" id="PF00293">
    <property type="entry name" value="NUDIX"/>
    <property type="match status" value="1"/>
</dbReference>
<accession>A0A1H0N8Y1</accession>
<dbReference type="Gene3D" id="3.90.79.10">
    <property type="entry name" value="Nucleoside Triphosphate Pyrophosphohydrolase"/>
    <property type="match status" value="1"/>
</dbReference>
<dbReference type="InterPro" id="IPR045121">
    <property type="entry name" value="CoAse"/>
</dbReference>
<evidence type="ECO:0000256" key="4">
    <source>
        <dbReference type="ARBA" id="ARBA00022723"/>
    </source>
</evidence>
<evidence type="ECO:0000256" key="1">
    <source>
        <dbReference type="ARBA" id="ARBA00001936"/>
    </source>
</evidence>
<dbReference type="PROSITE" id="PS00893">
    <property type="entry name" value="NUDIX_BOX"/>
    <property type="match status" value="1"/>
</dbReference>
<keyword evidence="5" id="KW-0378">Hydrolase</keyword>
<organism evidence="10 11">
    <name type="scientific">Nakamurella panacisegetis</name>
    <dbReference type="NCBI Taxonomy" id="1090615"/>
    <lineage>
        <taxon>Bacteria</taxon>
        <taxon>Bacillati</taxon>
        <taxon>Actinomycetota</taxon>
        <taxon>Actinomycetes</taxon>
        <taxon>Nakamurellales</taxon>
        <taxon>Nakamurellaceae</taxon>
        <taxon>Nakamurella</taxon>
    </lineage>
</organism>
<dbReference type="STRING" id="1090615.SAMN04515671_2261"/>
<reference evidence="10 11" key="1">
    <citation type="submission" date="2016-10" db="EMBL/GenBank/DDBJ databases">
        <authorList>
            <person name="de Groot N.N."/>
        </authorList>
    </citation>
    <scope>NUCLEOTIDE SEQUENCE [LARGE SCALE GENOMIC DNA]</scope>
    <source>
        <strain evidence="11">P4-7,KCTC 19426,CECT 7604</strain>
    </source>
</reference>
<protein>
    <submittedName>
        <fullName evidence="10">NUDIX domain-containing protein</fullName>
    </submittedName>
</protein>
<feature type="region of interest" description="Disordered" evidence="8">
    <location>
        <begin position="226"/>
        <end position="253"/>
    </location>
</feature>
<dbReference type="PANTHER" id="PTHR12992">
    <property type="entry name" value="NUDIX HYDROLASE"/>
    <property type="match status" value="1"/>
</dbReference>
<comment type="cofactor">
    <cofactor evidence="2">
        <name>Mg(2+)</name>
        <dbReference type="ChEBI" id="CHEBI:18420"/>
    </cofactor>
</comment>
<dbReference type="EMBL" id="LT629710">
    <property type="protein sequence ID" value="SDO89133.1"/>
    <property type="molecule type" value="Genomic_DNA"/>
</dbReference>
<dbReference type="SUPFAM" id="SSF55811">
    <property type="entry name" value="Nudix"/>
    <property type="match status" value="1"/>
</dbReference>
<dbReference type="AlphaFoldDB" id="A0A1H0N8Y1"/>
<gene>
    <name evidence="10" type="ORF">SAMN04515671_2261</name>
</gene>